<dbReference type="PROSITE" id="PS51635">
    <property type="entry name" value="PNPLA"/>
    <property type="match status" value="1"/>
</dbReference>
<organism evidence="7 8">
    <name type="scientific">Luteipulveratus halotolerans</name>
    <dbReference type="NCBI Taxonomy" id="1631356"/>
    <lineage>
        <taxon>Bacteria</taxon>
        <taxon>Bacillati</taxon>
        <taxon>Actinomycetota</taxon>
        <taxon>Actinomycetes</taxon>
        <taxon>Micrococcales</taxon>
        <taxon>Dermacoccaceae</taxon>
        <taxon>Luteipulveratus</taxon>
    </lineage>
</organism>
<dbReference type="RefSeq" id="WP_050671355.1">
    <property type="nucleotide sequence ID" value="NZ_LAIR01000002.1"/>
</dbReference>
<accession>A0A0L6CM64</accession>
<dbReference type="EMBL" id="LAIR01000002">
    <property type="protein sequence ID" value="KNX38837.1"/>
    <property type="molecule type" value="Genomic_DNA"/>
</dbReference>
<dbReference type="Gene3D" id="3.40.1090.10">
    <property type="entry name" value="Cytosolic phospholipase A2 catalytic domain"/>
    <property type="match status" value="1"/>
</dbReference>
<sequence>MPVEAKRDHAVLRAIQERIRAGSTPTARTDGMRVVLSIEGGGNRGVIAGGMAAVLDEAGLLPAFDAVYGSSAGTLTAAWLLSGHIDAGLEAWTDPPSYARATRRTNVLHGRPPYDVEWLIETYYDQTLGLDADAILANPISLHPLATDAATGASCDLGPLVHDKASLHLAMRASSGLPILAGRPLAFGGRRFLDAGLSESIPLDTPIAAGATHVLALATRPRGSLSNDSRAVQWITDRWMRRHAPGAREAFLQRNSRAGEVAARLEQYAVDASTDPAVLTVRPGEQSPHVGRGETDPAAMRGGADAGVDAMRRVIAHLG</sequence>
<evidence type="ECO:0000256" key="2">
    <source>
        <dbReference type="ARBA" id="ARBA00022963"/>
    </source>
</evidence>
<dbReference type="Proteomes" id="UP000037397">
    <property type="component" value="Unassembled WGS sequence"/>
</dbReference>
<dbReference type="AlphaFoldDB" id="A0A0L6CM64"/>
<comment type="caution">
    <text evidence="4">Lacks conserved residue(s) required for the propagation of feature annotation.</text>
</comment>
<name>A0A0L6CM64_9MICO</name>
<evidence type="ECO:0000256" key="4">
    <source>
        <dbReference type="PROSITE-ProRule" id="PRU01161"/>
    </source>
</evidence>
<dbReference type="PATRIC" id="fig|1631356.3.peg.3927"/>
<dbReference type="PANTHER" id="PTHR14226">
    <property type="entry name" value="NEUROPATHY TARGET ESTERASE/SWISS CHEESE D.MELANOGASTER"/>
    <property type="match status" value="1"/>
</dbReference>
<evidence type="ECO:0000256" key="5">
    <source>
        <dbReference type="SAM" id="MobiDB-lite"/>
    </source>
</evidence>
<keyword evidence="1 4" id="KW-0378">Hydrolase</keyword>
<dbReference type="GO" id="GO:0016787">
    <property type="term" value="F:hydrolase activity"/>
    <property type="evidence" value="ECO:0007669"/>
    <property type="project" value="UniProtKB-UniRule"/>
</dbReference>
<dbReference type="PANTHER" id="PTHR14226:SF64">
    <property type="entry name" value="PNPLA DOMAIN-CONTAINING PROTEIN"/>
    <property type="match status" value="1"/>
</dbReference>
<dbReference type="InterPro" id="IPR050301">
    <property type="entry name" value="NTE"/>
</dbReference>
<keyword evidence="8" id="KW-1185">Reference proteome</keyword>
<feature type="short sequence motif" description="GXGXXG" evidence="4">
    <location>
        <begin position="40"/>
        <end position="45"/>
    </location>
</feature>
<feature type="domain" description="PNPLA" evidence="6">
    <location>
        <begin position="36"/>
        <end position="207"/>
    </location>
</feature>
<feature type="active site" description="Proton acceptor" evidence="4">
    <location>
        <position position="194"/>
    </location>
</feature>
<keyword evidence="3 4" id="KW-0443">Lipid metabolism</keyword>
<keyword evidence="2 4" id="KW-0442">Lipid degradation</keyword>
<comment type="caution">
    <text evidence="7">The sequence shown here is derived from an EMBL/GenBank/DDBJ whole genome shotgun (WGS) entry which is preliminary data.</text>
</comment>
<feature type="short sequence motif" description="GXSXG" evidence="4">
    <location>
        <begin position="69"/>
        <end position="73"/>
    </location>
</feature>
<dbReference type="Pfam" id="PF01734">
    <property type="entry name" value="Patatin"/>
    <property type="match status" value="1"/>
</dbReference>
<gene>
    <name evidence="7" type="ORF">VV01_19585</name>
</gene>
<protein>
    <recommendedName>
        <fullName evidence="6">PNPLA domain-containing protein</fullName>
    </recommendedName>
</protein>
<evidence type="ECO:0000313" key="8">
    <source>
        <dbReference type="Proteomes" id="UP000037397"/>
    </source>
</evidence>
<feature type="region of interest" description="Disordered" evidence="5">
    <location>
        <begin position="282"/>
        <end position="302"/>
    </location>
</feature>
<dbReference type="OrthoDB" id="4080114at2"/>
<dbReference type="GO" id="GO:0016042">
    <property type="term" value="P:lipid catabolic process"/>
    <property type="evidence" value="ECO:0007669"/>
    <property type="project" value="UniProtKB-UniRule"/>
</dbReference>
<dbReference type="STRING" id="1631356.VV01_19585"/>
<evidence type="ECO:0000259" key="6">
    <source>
        <dbReference type="PROSITE" id="PS51635"/>
    </source>
</evidence>
<dbReference type="InterPro" id="IPR016035">
    <property type="entry name" value="Acyl_Trfase/lysoPLipase"/>
</dbReference>
<feature type="active site" description="Nucleophile" evidence="4">
    <location>
        <position position="71"/>
    </location>
</feature>
<dbReference type="SUPFAM" id="SSF52151">
    <property type="entry name" value="FabD/lysophospholipase-like"/>
    <property type="match status" value="1"/>
</dbReference>
<evidence type="ECO:0000256" key="1">
    <source>
        <dbReference type="ARBA" id="ARBA00022801"/>
    </source>
</evidence>
<proteinExistence type="predicted"/>
<evidence type="ECO:0000256" key="3">
    <source>
        <dbReference type="ARBA" id="ARBA00023098"/>
    </source>
</evidence>
<reference evidence="8" key="1">
    <citation type="submission" date="2015-03" db="EMBL/GenBank/DDBJ databases">
        <title>Luteipulveratus halotolerans sp. nov., a novel actinobacterium (Dermacoccaceae) from Sarawak, Malaysia.</title>
        <authorList>
            <person name="Juboi H."/>
            <person name="Basik A."/>
            <person name="Shamsul S.S."/>
            <person name="Arnold P."/>
            <person name="Schmitt E.K."/>
            <person name="Sanglier J.-J."/>
            <person name="Yeo T."/>
        </authorList>
    </citation>
    <scope>NUCLEOTIDE SEQUENCE [LARGE SCALE GENOMIC DNA]</scope>
    <source>
        <strain evidence="8">C296001</strain>
    </source>
</reference>
<dbReference type="InterPro" id="IPR002641">
    <property type="entry name" value="PNPLA_dom"/>
</dbReference>
<evidence type="ECO:0000313" key="7">
    <source>
        <dbReference type="EMBL" id="KNX38837.1"/>
    </source>
</evidence>